<evidence type="ECO:0000313" key="4">
    <source>
        <dbReference type="Proteomes" id="UP000800040"/>
    </source>
</evidence>
<organism evidence="3 4">
    <name type="scientific">Decorospora gaudefroyi</name>
    <dbReference type="NCBI Taxonomy" id="184978"/>
    <lineage>
        <taxon>Eukaryota</taxon>
        <taxon>Fungi</taxon>
        <taxon>Dikarya</taxon>
        <taxon>Ascomycota</taxon>
        <taxon>Pezizomycotina</taxon>
        <taxon>Dothideomycetes</taxon>
        <taxon>Pleosporomycetidae</taxon>
        <taxon>Pleosporales</taxon>
        <taxon>Pleosporineae</taxon>
        <taxon>Pleosporaceae</taxon>
        <taxon>Decorospora</taxon>
    </lineage>
</organism>
<evidence type="ECO:0000256" key="2">
    <source>
        <dbReference type="SAM" id="Phobius"/>
    </source>
</evidence>
<keyword evidence="2" id="KW-1133">Transmembrane helix</keyword>
<keyword evidence="2" id="KW-0812">Transmembrane</keyword>
<dbReference type="EMBL" id="ML975522">
    <property type="protein sequence ID" value="KAF1828594.1"/>
    <property type="molecule type" value="Genomic_DNA"/>
</dbReference>
<feature type="transmembrane region" description="Helical" evidence="2">
    <location>
        <begin position="70"/>
        <end position="94"/>
    </location>
</feature>
<feature type="compositionally biased region" description="Pro residues" evidence="1">
    <location>
        <begin position="104"/>
        <end position="129"/>
    </location>
</feature>
<feature type="region of interest" description="Disordered" evidence="1">
    <location>
        <begin position="32"/>
        <end position="66"/>
    </location>
</feature>
<evidence type="ECO:0000256" key="1">
    <source>
        <dbReference type="SAM" id="MobiDB-lite"/>
    </source>
</evidence>
<feature type="region of interest" description="Disordered" evidence="1">
    <location>
        <begin position="97"/>
        <end position="136"/>
    </location>
</feature>
<reference evidence="3" key="1">
    <citation type="submission" date="2020-01" db="EMBL/GenBank/DDBJ databases">
        <authorList>
            <consortium name="DOE Joint Genome Institute"/>
            <person name="Haridas S."/>
            <person name="Albert R."/>
            <person name="Binder M."/>
            <person name="Bloem J."/>
            <person name="Labutti K."/>
            <person name="Salamov A."/>
            <person name="Andreopoulos B."/>
            <person name="Baker S.E."/>
            <person name="Barry K."/>
            <person name="Bills G."/>
            <person name="Bluhm B.H."/>
            <person name="Cannon C."/>
            <person name="Castanera R."/>
            <person name="Culley D.E."/>
            <person name="Daum C."/>
            <person name="Ezra D."/>
            <person name="Gonzalez J.B."/>
            <person name="Henrissat B."/>
            <person name="Kuo A."/>
            <person name="Liang C."/>
            <person name="Lipzen A."/>
            <person name="Lutzoni F."/>
            <person name="Magnuson J."/>
            <person name="Mondo S."/>
            <person name="Nolan M."/>
            <person name="Ohm R."/>
            <person name="Pangilinan J."/>
            <person name="Park H.-J."/>
            <person name="Ramirez L."/>
            <person name="Alfaro M."/>
            <person name="Sun H."/>
            <person name="Tritt A."/>
            <person name="Yoshinaga Y."/>
            <person name="Zwiers L.-H."/>
            <person name="Turgeon B.G."/>
            <person name="Goodwin S.B."/>
            <person name="Spatafora J.W."/>
            <person name="Crous P.W."/>
            <person name="Grigoriev I.V."/>
        </authorList>
    </citation>
    <scope>NUCLEOTIDE SEQUENCE</scope>
    <source>
        <strain evidence="3">P77</strain>
    </source>
</reference>
<protein>
    <submittedName>
        <fullName evidence="3">Uncharacterized protein</fullName>
    </submittedName>
</protein>
<gene>
    <name evidence="3" type="ORF">BDW02DRAFT_216153</name>
</gene>
<feature type="compositionally biased region" description="Low complexity" evidence="1">
    <location>
        <begin position="52"/>
        <end position="66"/>
    </location>
</feature>
<name>A0A6A5K2A9_9PLEO</name>
<accession>A0A6A5K2A9</accession>
<keyword evidence="4" id="KW-1185">Reference proteome</keyword>
<dbReference type="Proteomes" id="UP000800040">
    <property type="component" value="Unassembled WGS sequence"/>
</dbReference>
<keyword evidence="2" id="KW-0472">Membrane</keyword>
<proteinExistence type="predicted"/>
<dbReference type="AlphaFoldDB" id="A0A6A5K2A9"/>
<sequence>MPAVSIVPHLDWLKTLPSDCPHHSIDASREIPAARPASRVGRQVPTSTHGLATATSTSVSPASQHPSEEVIGGVIVGSVTALVLIYVLCCVYYPRRSKTGPPKRTSPPEPPPGPRPQMPPQRMPQNPPPIHRRPTRIGLVDGRPAVVRQIPLRDIPRPVVRRPPRERPPVRIENLQREITARILGMG</sequence>
<evidence type="ECO:0000313" key="3">
    <source>
        <dbReference type="EMBL" id="KAF1828594.1"/>
    </source>
</evidence>